<dbReference type="PROSITE" id="PS51643">
    <property type="entry name" value="HD_CAS3"/>
    <property type="match status" value="1"/>
</dbReference>
<accession>A0A1G5VJ22</accession>
<dbReference type="Pfam" id="PF00270">
    <property type="entry name" value="DEAD"/>
    <property type="match status" value="1"/>
</dbReference>
<dbReference type="InterPro" id="IPR001650">
    <property type="entry name" value="Helicase_C-like"/>
</dbReference>
<evidence type="ECO:0000256" key="9">
    <source>
        <dbReference type="ARBA" id="ARBA00023118"/>
    </source>
</evidence>
<dbReference type="GO" id="GO:0140097">
    <property type="term" value="F:catalytic activity, acting on DNA"/>
    <property type="evidence" value="ECO:0007669"/>
    <property type="project" value="UniProtKB-ARBA"/>
</dbReference>
<dbReference type="InterPro" id="IPR054712">
    <property type="entry name" value="Cas3-like_dom"/>
</dbReference>
<dbReference type="Gene3D" id="3.40.50.300">
    <property type="entry name" value="P-loop containing nucleotide triphosphate hydrolases"/>
    <property type="match status" value="2"/>
</dbReference>
<evidence type="ECO:0000256" key="5">
    <source>
        <dbReference type="ARBA" id="ARBA00022741"/>
    </source>
</evidence>
<evidence type="ECO:0000259" key="10">
    <source>
        <dbReference type="PROSITE" id="PS51192"/>
    </source>
</evidence>
<dbReference type="InterPro" id="IPR027417">
    <property type="entry name" value="P-loop_NTPase"/>
</dbReference>
<feature type="domain" description="Helicase ATP-binding" evidence="10">
    <location>
        <begin position="234"/>
        <end position="423"/>
    </location>
</feature>
<keyword evidence="3" id="KW-0540">Nuclease</keyword>
<dbReference type="OrthoDB" id="43851at2157"/>
<evidence type="ECO:0000256" key="3">
    <source>
        <dbReference type="ARBA" id="ARBA00022722"/>
    </source>
</evidence>
<keyword evidence="7" id="KW-0347">Helicase</keyword>
<keyword evidence="14" id="KW-1185">Reference proteome</keyword>
<name>A0A1G5VJ22_9EURY</name>
<evidence type="ECO:0000256" key="1">
    <source>
        <dbReference type="ARBA" id="ARBA00006847"/>
    </source>
</evidence>
<dbReference type="NCBIfam" id="TIGR01587">
    <property type="entry name" value="cas3_core"/>
    <property type="match status" value="1"/>
</dbReference>
<keyword evidence="6" id="KW-0378">Hydrolase</keyword>
<evidence type="ECO:0000256" key="7">
    <source>
        <dbReference type="ARBA" id="ARBA00022806"/>
    </source>
</evidence>
<gene>
    <name evidence="13" type="ORF">SAMN02910315_00608</name>
</gene>
<evidence type="ECO:0000259" key="11">
    <source>
        <dbReference type="PROSITE" id="PS51194"/>
    </source>
</evidence>
<dbReference type="InterPro" id="IPR011545">
    <property type="entry name" value="DEAD/DEAH_box_helicase_dom"/>
</dbReference>
<dbReference type="Pfam" id="PF22590">
    <property type="entry name" value="Cas3-like_C_2"/>
    <property type="match status" value="1"/>
</dbReference>
<dbReference type="GO" id="GO:0005524">
    <property type="term" value="F:ATP binding"/>
    <property type="evidence" value="ECO:0007669"/>
    <property type="project" value="UniProtKB-KW"/>
</dbReference>
<dbReference type="NCBIfam" id="TIGR01596">
    <property type="entry name" value="cas3_HD"/>
    <property type="match status" value="1"/>
</dbReference>
<dbReference type="GO" id="GO:0046872">
    <property type="term" value="F:metal ion binding"/>
    <property type="evidence" value="ECO:0007669"/>
    <property type="project" value="UniProtKB-KW"/>
</dbReference>
<dbReference type="EMBL" id="FMXB01000004">
    <property type="protein sequence ID" value="SDA45237.1"/>
    <property type="molecule type" value="Genomic_DNA"/>
</dbReference>
<dbReference type="GO" id="GO:0003676">
    <property type="term" value="F:nucleic acid binding"/>
    <property type="evidence" value="ECO:0007669"/>
    <property type="project" value="InterPro"/>
</dbReference>
<keyword evidence="5" id="KW-0547">Nucleotide-binding</keyword>
<dbReference type="GO" id="GO:0005829">
    <property type="term" value="C:cytosol"/>
    <property type="evidence" value="ECO:0007669"/>
    <property type="project" value="TreeGrafter"/>
</dbReference>
<evidence type="ECO:0000256" key="6">
    <source>
        <dbReference type="ARBA" id="ARBA00022801"/>
    </source>
</evidence>
<dbReference type="RefSeq" id="WP_149731240.1">
    <property type="nucleotide sequence ID" value="NZ_FMXB01000004.1"/>
</dbReference>
<dbReference type="GO" id="GO:0051607">
    <property type="term" value="P:defense response to virus"/>
    <property type="evidence" value="ECO:0007669"/>
    <property type="project" value="UniProtKB-KW"/>
</dbReference>
<dbReference type="InterPro" id="IPR014001">
    <property type="entry name" value="Helicase_ATP-bd"/>
</dbReference>
<organism evidence="13 14">
    <name type="scientific">Methanobrevibacter millerae</name>
    <dbReference type="NCBI Taxonomy" id="230361"/>
    <lineage>
        <taxon>Archaea</taxon>
        <taxon>Methanobacteriati</taxon>
        <taxon>Methanobacteriota</taxon>
        <taxon>Methanomada group</taxon>
        <taxon>Methanobacteria</taxon>
        <taxon>Methanobacteriales</taxon>
        <taxon>Methanobacteriaceae</taxon>
        <taxon>Methanobrevibacter</taxon>
    </lineage>
</organism>
<feature type="domain" description="Helicase C-terminal" evidence="11">
    <location>
        <begin position="444"/>
        <end position="596"/>
    </location>
</feature>
<dbReference type="Proteomes" id="UP000323439">
    <property type="component" value="Unassembled WGS sequence"/>
</dbReference>
<dbReference type="InterPro" id="IPR050079">
    <property type="entry name" value="DEAD_box_RNA_helicase"/>
</dbReference>
<dbReference type="PANTHER" id="PTHR47959:SF16">
    <property type="entry name" value="CRISPR-ASSOCIATED NUCLEASE_HELICASE CAS3-RELATED"/>
    <property type="match status" value="1"/>
</dbReference>
<dbReference type="InterPro" id="IPR006483">
    <property type="entry name" value="CRISPR-assoc_Cas3_HD"/>
</dbReference>
<keyword evidence="8" id="KW-0067">ATP-binding</keyword>
<dbReference type="AlphaFoldDB" id="A0A1G5VJ22"/>
<dbReference type="GO" id="GO:0004518">
    <property type="term" value="F:nuclease activity"/>
    <property type="evidence" value="ECO:0007669"/>
    <property type="project" value="UniProtKB-KW"/>
</dbReference>
<evidence type="ECO:0000259" key="12">
    <source>
        <dbReference type="PROSITE" id="PS51643"/>
    </source>
</evidence>
<dbReference type="PROSITE" id="PS51192">
    <property type="entry name" value="HELICASE_ATP_BIND_1"/>
    <property type="match status" value="1"/>
</dbReference>
<dbReference type="Gene3D" id="1.10.3210.30">
    <property type="match status" value="1"/>
</dbReference>
<comment type="similarity">
    <text evidence="2">In the central section; belongs to the CRISPR-associated helicase Cas3 family.</text>
</comment>
<dbReference type="PANTHER" id="PTHR47959">
    <property type="entry name" value="ATP-DEPENDENT RNA HELICASE RHLE-RELATED"/>
    <property type="match status" value="1"/>
</dbReference>
<evidence type="ECO:0000256" key="4">
    <source>
        <dbReference type="ARBA" id="ARBA00022723"/>
    </source>
</evidence>
<evidence type="ECO:0000256" key="8">
    <source>
        <dbReference type="ARBA" id="ARBA00022840"/>
    </source>
</evidence>
<comment type="similarity">
    <text evidence="1">In the N-terminal section; belongs to the CRISPR-associated nuclease Cas3-HD family.</text>
</comment>
<evidence type="ECO:0000313" key="13">
    <source>
        <dbReference type="EMBL" id="SDA45237.1"/>
    </source>
</evidence>
<dbReference type="CDD" id="cd09641">
    <property type="entry name" value="Cas3''_I"/>
    <property type="match status" value="1"/>
</dbReference>
<feature type="domain" description="HD Cas3-type" evidence="12">
    <location>
        <begin position="4"/>
        <end position="206"/>
    </location>
</feature>
<dbReference type="GO" id="GO:0016787">
    <property type="term" value="F:hydrolase activity"/>
    <property type="evidence" value="ECO:0007669"/>
    <property type="project" value="UniProtKB-KW"/>
</dbReference>
<proteinExistence type="inferred from homology"/>
<dbReference type="SUPFAM" id="SSF52540">
    <property type="entry name" value="P-loop containing nucleoside triphosphate hydrolases"/>
    <property type="match status" value="1"/>
</dbReference>
<keyword evidence="4" id="KW-0479">Metal-binding</keyword>
<protein>
    <submittedName>
        <fullName evidence="13">CRISPR-associated helicase, Cas3 family</fullName>
    </submittedName>
</protein>
<evidence type="ECO:0000256" key="2">
    <source>
        <dbReference type="ARBA" id="ARBA00009046"/>
    </source>
</evidence>
<reference evidence="13 14" key="1">
    <citation type="submission" date="2016-10" db="EMBL/GenBank/DDBJ databases">
        <authorList>
            <person name="Varghese N."/>
            <person name="Submissions S."/>
        </authorList>
    </citation>
    <scope>NUCLEOTIDE SEQUENCE [LARGE SCALE GENOMIC DNA]</scope>
    <source>
        <strain evidence="13 14">DSM 16643</strain>
    </source>
</reference>
<dbReference type="PROSITE" id="PS51194">
    <property type="entry name" value="HELICASE_CTER"/>
    <property type="match status" value="1"/>
</dbReference>
<evidence type="ECO:0000313" key="14">
    <source>
        <dbReference type="Proteomes" id="UP000323439"/>
    </source>
</evidence>
<dbReference type="InterPro" id="IPR038257">
    <property type="entry name" value="CRISPR-assoc_Cas3_HD_sf"/>
</dbReference>
<keyword evidence="9" id="KW-0051">Antiviral defense</keyword>
<sequence length="716" mass="83108">MTILAKPDETLMEHTENTLKVLSSIKESYGVIPEICGVSDFWEHLFYSLFFHDFGKAATGFQDSLNNDDSWKYRHEILSASFINSLKDIYPEDTVKAIGLCILTHHKTINQLNSYDTFSNVNLESFHEKLDELKVNFDELRDYFNLMPDLSNKYLGYELNAPNPIDFDDLIDPFEEVINDYSDKDNVINGIYGIYLRGFMNACDYLASGGQYKILNAVENGKMFNFDTLRKTQDLASKSKGSAFLVAPTGSGKTEASLLWADNNQNEIFSKRIFYVLPYTASINAMYIRFSKFLRNEELVDIYHASSSYFIYKSLSEDSRSKVHEIQALAKKIYRSYKILTPFQIIKHLFSLKGFEMSLSEMTNSLIIIDEVHAYDARTTALLLESLKFLKDELKADVFIMSATLPAFLKMMFKDELSIENDIAFDNDELDAFTRHEVNVIDNSIENYCEEILNDINQGKRVLVVCNTVDKSQKIFKWFKDKKVENSALLHSKFILKDRQVIEKKLDNLDLLVATQAIEVSLDIDYDVLYTEPAPFDALIQRFGRVNRQGWRENIIKPVNVFTIGSDNDKYVYNQDIVKKTLNHLKNVDLLKESKIQEILDDIYAKSYSDEDMELFDDVRSAFNRVISRLVPFRNNPKTDFYNLFDSFEVVPLKYRDEYLGKIRDKEFYDAMDYCLSISERQYYKMKKGGEIEEVDGNYFINVEYDSELGLLLLDE</sequence>
<dbReference type="GO" id="GO:0003724">
    <property type="term" value="F:RNA helicase activity"/>
    <property type="evidence" value="ECO:0007669"/>
    <property type="project" value="TreeGrafter"/>
</dbReference>
<dbReference type="SMART" id="SM00487">
    <property type="entry name" value="DEXDc"/>
    <property type="match status" value="1"/>
</dbReference>
<dbReference type="SMART" id="SM00490">
    <property type="entry name" value="HELICc"/>
    <property type="match status" value="1"/>
</dbReference>
<dbReference type="InterPro" id="IPR006474">
    <property type="entry name" value="Helicase_Cas3_CRISPR-ass_core"/>
</dbReference>